<dbReference type="RefSeq" id="WP_128505746.1">
    <property type="nucleotide sequence ID" value="NZ_QUAC01000073.1"/>
</dbReference>
<keyword evidence="3" id="KW-1185">Reference proteome</keyword>
<dbReference type="PANTHER" id="PTHR33164:SF43">
    <property type="entry name" value="HTH-TYPE TRANSCRIPTIONAL REPRESSOR YETL"/>
    <property type="match status" value="1"/>
</dbReference>
<dbReference type="InterPro" id="IPR000835">
    <property type="entry name" value="HTH_MarR-typ"/>
</dbReference>
<sequence length="164" mass="18027">MAENTADRGTTSGGRPARPDLAAMIVPLGRALMAAEQPVLDAHGLTMWAYSVLLHLDETPIRTQAALAEAIRADKTRIIAVLDDLEERKLIRRQPDPGDRRARLLSLTGEGRRLRDAVQAAIQQGEERLLAQLPAADRNGFLRGLQALSTLPELMPRKPGRETR</sequence>
<reference evidence="2 3" key="1">
    <citation type="submission" date="2018-08" db="EMBL/GenBank/DDBJ databases">
        <title>Streptomyces NEAU-D10 sp. nov., a novel Actinomycete isolated from soil.</title>
        <authorList>
            <person name="Jin L."/>
        </authorList>
    </citation>
    <scope>NUCLEOTIDE SEQUENCE [LARGE SCALE GENOMIC DNA]</scope>
    <source>
        <strain evidence="2 3">NEAU-D10</strain>
    </source>
</reference>
<protein>
    <submittedName>
        <fullName evidence="2">MarR family transcriptional regulator</fullName>
    </submittedName>
</protein>
<evidence type="ECO:0000313" key="2">
    <source>
        <dbReference type="EMBL" id="REK90498.1"/>
    </source>
</evidence>
<dbReference type="PANTHER" id="PTHR33164">
    <property type="entry name" value="TRANSCRIPTIONAL REGULATOR, MARR FAMILY"/>
    <property type="match status" value="1"/>
</dbReference>
<gene>
    <name evidence="2" type="ORF">DY245_10115</name>
</gene>
<dbReference type="GO" id="GO:0006950">
    <property type="term" value="P:response to stress"/>
    <property type="evidence" value="ECO:0007669"/>
    <property type="project" value="TreeGrafter"/>
</dbReference>
<evidence type="ECO:0000313" key="3">
    <source>
        <dbReference type="Proteomes" id="UP000262477"/>
    </source>
</evidence>
<dbReference type="InterPro" id="IPR036388">
    <property type="entry name" value="WH-like_DNA-bd_sf"/>
</dbReference>
<dbReference type="AlphaFoldDB" id="A0A371Q721"/>
<dbReference type="SMART" id="SM00347">
    <property type="entry name" value="HTH_MARR"/>
    <property type="match status" value="1"/>
</dbReference>
<dbReference type="OrthoDB" id="5148120at2"/>
<dbReference type="Pfam" id="PF12802">
    <property type="entry name" value="MarR_2"/>
    <property type="match status" value="1"/>
</dbReference>
<dbReference type="Proteomes" id="UP000262477">
    <property type="component" value="Unassembled WGS sequence"/>
</dbReference>
<dbReference type="Gene3D" id="1.10.10.10">
    <property type="entry name" value="Winged helix-like DNA-binding domain superfamily/Winged helix DNA-binding domain"/>
    <property type="match status" value="1"/>
</dbReference>
<dbReference type="PROSITE" id="PS50995">
    <property type="entry name" value="HTH_MARR_2"/>
    <property type="match status" value="1"/>
</dbReference>
<comment type="caution">
    <text evidence="2">The sequence shown here is derived from an EMBL/GenBank/DDBJ whole genome shotgun (WGS) entry which is preliminary data.</text>
</comment>
<dbReference type="InterPro" id="IPR036390">
    <property type="entry name" value="WH_DNA-bd_sf"/>
</dbReference>
<dbReference type="InterPro" id="IPR039422">
    <property type="entry name" value="MarR/SlyA-like"/>
</dbReference>
<accession>A0A371Q721</accession>
<dbReference type="PRINTS" id="PR00598">
    <property type="entry name" value="HTHMARR"/>
</dbReference>
<dbReference type="EMBL" id="QUAC01000073">
    <property type="protein sequence ID" value="REK90498.1"/>
    <property type="molecule type" value="Genomic_DNA"/>
</dbReference>
<organism evidence="2 3">
    <name type="scientific">Streptomyces inhibens</name>
    <dbReference type="NCBI Taxonomy" id="2293571"/>
    <lineage>
        <taxon>Bacteria</taxon>
        <taxon>Bacillati</taxon>
        <taxon>Actinomycetota</taxon>
        <taxon>Actinomycetes</taxon>
        <taxon>Kitasatosporales</taxon>
        <taxon>Streptomycetaceae</taxon>
        <taxon>Streptomyces</taxon>
    </lineage>
</organism>
<feature type="domain" description="HTH marR-type" evidence="1">
    <location>
        <begin position="18"/>
        <end position="150"/>
    </location>
</feature>
<name>A0A371Q721_STRIH</name>
<dbReference type="GO" id="GO:0003700">
    <property type="term" value="F:DNA-binding transcription factor activity"/>
    <property type="evidence" value="ECO:0007669"/>
    <property type="project" value="InterPro"/>
</dbReference>
<evidence type="ECO:0000259" key="1">
    <source>
        <dbReference type="PROSITE" id="PS50995"/>
    </source>
</evidence>
<dbReference type="SUPFAM" id="SSF46785">
    <property type="entry name" value="Winged helix' DNA-binding domain"/>
    <property type="match status" value="1"/>
</dbReference>
<proteinExistence type="predicted"/>